<comment type="caution">
    <text evidence="2">The sequence shown here is derived from an EMBL/GenBank/DDBJ whole genome shotgun (WGS) entry which is preliminary data.</text>
</comment>
<dbReference type="AlphaFoldDB" id="A0A2I0KIU2"/>
<dbReference type="EMBL" id="PGOL01000556">
    <property type="protein sequence ID" value="PKI68434.1"/>
    <property type="molecule type" value="Genomic_DNA"/>
</dbReference>
<gene>
    <name evidence="2" type="ORF">CRG98_011175</name>
</gene>
<feature type="transmembrane region" description="Helical" evidence="1">
    <location>
        <begin position="12"/>
        <end position="40"/>
    </location>
</feature>
<organism evidence="2 3">
    <name type="scientific">Punica granatum</name>
    <name type="common">Pomegranate</name>
    <dbReference type="NCBI Taxonomy" id="22663"/>
    <lineage>
        <taxon>Eukaryota</taxon>
        <taxon>Viridiplantae</taxon>
        <taxon>Streptophyta</taxon>
        <taxon>Embryophyta</taxon>
        <taxon>Tracheophyta</taxon>
        <taxon>Spermatophyta</taxon>
        <taxon>Magnoliopsida</taxon>
        <taxon>eudicotyledons</taxon>
        <taxon>Gunneridae</taxon>
        <taxon>Pentapetalae</taxon>
        <taxon>rosids</taxon>
        <taxon>malvids</taxon>
        <taxon>Myrtales</taxon>
        <taxon>Lythraceae</taxon>
        <taxon>Punica</taxon>
    </lineage>
</organism>
<dbReference type="GO" id="GO:0050982">
    <property type="term" value="P:detection of mechanical stimulus"/>
    <property type="evidence" value="ECO:0007669"/>
    <property type="project" value="TreeGrafter"/>
</dbReference>
<proteinExistence type="predicted"/>
<dbReference type="Proteomes" id="UP000233551">
    <property type="component" value="Unassembled WGS sequence"/>
</dbReference>
<reference evidence="2 3" key="1">
    <citation type="submission" date="2017-11" db="EMBL/GenBank/DDBJ databases">
        <title>De-novo sequencing of pomegranate (Punica granatum L.) genome.</title>
        <authorList>
            <person name="Akparov Z."/>
            <person name="Amiraslanov A."/>
            <person name="Hajiyeva S."/>
            <person name="Abbasov M."/>
            <person name="Kaur K."/>
            <person name="Hamwieh A."/>
            <person name="Solovyev V."/>
            <person name="Salamov A."/>
            <person name="Braich B."/>
            <person name="Kosarev P."/>
            <person name="Mahmoud A."/>
            <person name="Hajiyev E."/>
            <person name="Babayeva S."/>
            <person name="Izzatullayeva V."/>
            <person name="Mammadov A."/>
            <person name="Mammadov A."/>
            <person name="Sharifova S."/>
            <person name="Ojaghi J."/>
            <person name="Eynullazada K."/>
            <person name="Bayramov B."/>
            <person name="Abdulazimova A."/>
            <person name="Shahmuradov I."/>
        </authorList>
    </citation>
    <scope>NUCLEOTIDE SEQUENCE [LARGE SCALE GENOMIC DNA]</scope>
    <source>
        <strain evidence="3">cv. AG2017</strain>
        <tissue evidence="2">Leaf</tissue>
    </source>
</reference>
<dbReference type="GO" id="GO:0042391">
    <property type="term" value="P:regulation of membrane potential"/>
    <property type="evidence" value="ECO:0007669"/>
    <property type="project" value="TreeGrafter"/>
</dbReference>
<sequence>MGSSLVGFLLPLLLLAAGLVNWSLIGLIDLIAFLVFQFSASNLGFHYRRRSLLLWSTIIFSLLVILCQSTFLVLWATHGDNWSAAETWWAKLFGFM</sequence>
<keyword evidence="3" id="KW-1185">Reference proteome</keyword>
<keyword evidence="1" id="KW-1133">Transmembrane helix</keyword>
<keyword evidence="1" id="KW-0812">Transmembrane</keyword>
<dbReference type="GO" id="GO:0005261">
    <property type="term" value="F:monoatomic cation channel activity"/>
    <property type="evidence" value="ECO:0007669"/>
    <property type="project" value="TreeGrafter"/>
</dbReference>
<name>A0A2I0KIU2_PUNGR</name>
<dbReference type="PANTHER" id="PTHR13167:SF25">
    <property type="entry name" value="PIEZO-TYPE MECHANOSENSITIVE ION CHANNEL COMPONENT"/>
    <property type="match status" value="1"/>
</dbReference>
<protein>
    <submittedName>
        <fullName evidence="2">Uncharacterized protein</fullName>
    </submittedName>
</protein>
<evidence type="ECO:0000256" key="1">
    <source>
        <dbReference type="SAM" id="Phobius"/>
    </source>
</evidence>
<feature type="non-terminal residue" evidence="2">
    <location>
        <position position="96"/>
    </location>
</feature>
<dbReference type="GO" id="GO:0008381">
    <property type="term" value="F:mechanosensitive monoatomic ion channel activity"/>
    <property type="evidence" value="ECO:0007669"/>
    <property type="project" value="InterPro"/>
</dbReference>
<dbReference type="STRING" id="22663.A0A2I0KIU2"/>
<accession>A0A2I0KIU2</accession>
<keyword evidence="1" id="KW-0472">Membrane</keyword>
<evidence type="ECO:0000313" key="3">
    <source>
        <dbReference type="Proteomes" id="UP000233551"/>
    </source>
</evidence>
<feature type="transmembrane region" description="Helical" evidence="1">
    <location>
        <begin position="52"/>
        <end position="76"/>
    </location>
</feature>
<dbReference type="PANTHER" id="PTHR13167">
    <property type="entry name" value="PIEZO-TYPE MECHANOSENSITIVE ION CHANNEL COMPONENT"/>
    <property type="match status" value="1"/>
</dbReference>
<evidence type="ECO:0000313" key="2">
    <source>
        <dbReference type="EMBL" id="PKI68434.1"/>
    </source>
</evidence>
<dbReference type="InterPro" id="IPR027272">
    <property type="entry name" value="Piezo"/>
</dbReference>
<dbReference type="GO" id="GO:0016020">
    <property type="term" value="C:membrane"/>
    <property type="evidence" value="ECO:0007669"/>
    <property type="project" value="InterPro"/>
</dbReference>
<dbReference type="GO" id="GO:0071260">
    <property type="term" value="P:cellular response to mechanical stimulus"/>
    <property type="evidence" value="ECO:0007669"/>
    <property type="project" value="TreeGrafter"/>
</dbReference>